<reference evidence="20" key="2">
    <citation type="submission" date="2023-02" db="EMBL/GenBank/DDBJ databases">
        <authorList>
            <consortium name="DOE Joint Genome Institute"/>
            <person name="Mondo S.J."/>
            <person name="Chang Y."/>
            <person name="Wang Y."/>
            <person name="Ahrendt S."/>
            <person name="Andreopoulos W."/>
            <person name="Barry K."/>
            <person name="Beard J."/>
            <person name="Benny G.L."/>
            <person name="Blankenship S."/>
            <person name="Bonito G."/>
            <person name="Cuomo C."/>
            <person name="Desiro A."/>
            <person name="Gervers K.A."/>
            <person name="Hundley H."/>
            <person name="Kuo A."/>
            <person name="LaButti K."/>
            <person name="Lang B.F."/>
            <person name="Lipzen A."/>
            <person name="O'Donnell K."/>
            <person name="Pangilinan J."/>
            <person name="Reynolds N."/>
            <person name="Sandor L."/>
            <person name="Smith M.W."/>
            <person name="Tsang A."/>
            <person name="Grigoriev I.V."/>
            <person name="Stajich J.E."/>
            <person name="Spatafora J.W."/>
        </authorList>
    </citation>
    <scope>NUCLEOTIDE SEQUENCE</scope>
    <source>
        <strain evidence="20">RSA 2281</strain>
    </source>
</reference>
<evidence type="ECO:0000256" key="19">
    <source>
        <dbReference type="RuleBase" id="RU004335"/>
    </source>
</evidence>
<gene>
    <name evidence="20" type="ORF">BDA99DRAFT_506272</name>
</gene>
<keyword evidence="14" id="KW-0961">Cell wall biogenesis/degradation</keyword>
<evidence type="ECO:0000256" key="3">
    <source>
        <dbReference type="ARBA" id="ARBA00004401"/>
    </source>
</evidence>
<dbReference type="InterPro" id="IPR000490">
    <property type="entry name" value="Glyco_hydro_17"/>
</dbReference>
<evidence type="ECO:0000256" key="10">
    <source>
        <dbReference type="ARBA" id="ARBA00022801"/>
    </source>
</evidence>
<dbReference type="GO" id="GO:0009986">
    <property type="term" value="C:cell surface"/>
    <property type="evidence" value="ECO:0007669"/>
    <property type="project" value="TreeGrafter"/>
</dbReference>
<dbReference type="PANTHER" id="PTHR16631:SF17">
    <property type="entry name" value="GLUCAN ENDO-1,3-BETA-GLUCOSIDASE BTGC"/>
    <property type="match status" value="1"/>
</dbReference>
<dbReference type="PANTHER" id="PTHR16631">
    <property type="entry name" value="GLUCAN 1,3-BETA-GLUCOSIDASE"/>
    <property type="match status" value="1"/>
</dbReference>
<dbReference type="EC" id="3.2.1.39" evidence="5"/>
<sequence length="227" mass="25770">MYIIADNAIVATQELDMRLYLTLWIDQNPASFENEFWTLQNLIAKRDFHNVDGIIVGSEVLYRGDATIPQLLDYIQHVKDLVAGKGIPITSADTFNKMVPEIVAPLDFVMINVFPYWEGVSIDRAVDQLMAHYDETVNRVGSKVVKISESGWPSQGEPVGAAVASPENQNRYLREVLCRTRQRGIDMLWFSAIDEPYKQDVEGHFGIFDTFTRSLKPFHRVSQLSAC</sequence>
<evidence type="ECO:0000256" key="9">
    <source>
        <dbReference type="ARBA" id="ARBA00022729"/>
    </source>
</evidence>
<evidence type="ECO:0000256" key="14">
    <source>
        <dbReference type="ARBA" id="ARBA00023316"/>
    </source>
</evidence>
<dbReference type="InterPro" id="IPR017853">
    <property type="entry name" value="GH"/>
</dbReference>
<dbReference type="GO" id="GO:0005576">
    <property type="term" value="C:extracellular region"/>
    <property type="evidence" value="ECO:0007669"/>
    <property type="project" value="TreeGrafter"/>
</dbReference>
<keyword evidence="8" id="KW-0964">Secreted</keyword>
<comment type="similarity">
    <text evidence="4 19">Belongs to the glycosyl hydrolase 17 family.</text>
</comment>
<organism evidence="20 21">
    <name type="scientific">Phascolomyces articulosus</name>
    <dbReference type="NCBI Taxonomy" id="60185"/>
    <lineage>
        <taxon>Eukaryota</taxon>
        <taxon>Fungi</taxon>
        <taxon>Fungi incertae sedis</taxon>
        <taxon>Mucoromycota</taxon>
        <taxon>Mucoromycotina</taxon>
        <taxon>Mucoromycetes</taxon>
        <taxon>Mucorales</taxon>
        <taxon>Lichtheimiaceae</taxon>
        <taxon>Phascolomyces</taxon>
    </lineage>
</organism>
<evidence type="ECO:0000256" key="6">
    <source>
        <dbReference type="ARBA" id="ARBA00022475"/>
    </source>
</evidence>
<protein>
    <recommendedName>
        <fullName evidence="5">glucan endo-1,3-beta-D-glucosidase</fullName>
        <ecNumber evidence="5">3.2.1.39</ecNumber>
    </recommendedName>
    <alternativeName>
        <fullName evidence="18">Endo-1,3-beta-glucanase btgC</fullName>
    </alternativeName>
    <alternativeName>
        <fullName evidence="17">Laminarinase btgC</fullName>
    </alternativeName>
</protein>
<dbReference type="EMBL" id="JAIXMP010000010">
    <property type="protein sequence ID" value="KAI9266645.1"/>
    <property type="molecule type" value="Genomic_DNA"/>
</dbReference>
<evidence type="ECO:0000256" key="17">
    <source>
        <dbReference type="ARBA" id="ARBA00042373"/>
    </source>
</evidence>
<comment type="subcellular location">
    <subcellularLocation>
        <location evidence="3">Cell membrane</location>
        <topology evidence="3">Single-pass type II membrane protein</topology>
    </subcellularLocation>
    <subcellularLocation>
        <location evidence="2">Secreted</location>
        <location evidence="2">Cell wall</location>
    </subcellularLocation>
</comment>
<keyword evidence="7" id="KW-0134">Cell wall</keyword>
<keyword evidence="11" id="KW-0472">Membrane</keyword>
<dbReference type="GO" id="GO:0009277">
    <property type="term" value="C:fungal-type cell wall"/>
    <property type="evidence" value="ECO:0007669"/>
    <property type="project" value="TreeGrafter"/>
</dbReference>
<keyword evidence="6" id="KW-1003">Cell membrane</keyword>
<dbReference type="GO" id="GO:0005886">
    <property type="term" value="C:plasma membrane"/>
    <property type="evidence" value="ECO:0007669"/>
    <property type="project" value="UniProtKB-SubCell"/>
</dbReference>
<dbReference type="GO" id="GO:0000272">
    <property type="term" value="P:polysaccharide catabolic process"/>
    <property type="evidence" value="ECO:0007669"/>
    <property type="project" value="UniProtKB-KW"/>
</dbReference>
<keyword evidence="9" id="KW-0732">Signal</keyword>
<dbReference type="GO" id="GO:0071555">
    <property type="term" value="P:cell wall organization"/>
    <property type="evidence" value="ECO:0007669"/>
    <property type="project" value="UniProtKB-KW"/>
</dbReference>
<evidence type="ECO:0000256" key="16">
    <source>
        <dbReference type="ARBA" id="ARBA00037649"/>
    </source>
</evidence>
<keyword evidence="15" id="KW-0624">Polysaccharide degradation</keyword>
<evidence type="ECO:0000256" key="7">
    <source>
        <dbReference type="ARBA" id="ARBA00022512"/>
    </source>
</evidence>
<accession>A0AAD5PFJ2</accession>
<dbReference type="Proteomes" id="UP001209540">
    <property type="component" value="Unassembled WGS sequence"/>
</dbReference>
<keyword evidence="21" id="KW-1185">Reference proteome</keyword>
<keyword evidence="12" id="KW-0325">Glycoprotein</keyword>
<reference evidence="20" key="1">
    <citation type="journal article" date="2022" name="IScience">
        <title>Evolution of zygomycete secretomes and the origins of terrestrial fungal ecologies.</title>
        <authorList>
            <person name="Chang Y."/>
            <person name="Wang Y."/>
            <person name="Mondo S."/>
            <person name="Ahrendt S."/>
            <person name="Andreopoulos W."/>
            <person name="Barry K."/>
            <person name="Beard J."/>
            <person name="Benny G.L."/>
            <person name="Blankenship S."/>
            <person name="Bonito G."/>
            <person name="Cuomo C."/>
            <person name="Desiro A."/>
            <person name="Gervers K.A."/>
            <person name="Hundley H."/>
            <person name="Kuo A."/>
            <person name="LaButti K."/>
            <person name="Lang B.F."/>
            <person name="Lipzen A."/>
            <person name="O'Donnell K."/>
            <person name="Pangilinan J."/>
            <person name="Reynolds N."/>
            <person name="Sandor L."/>
            <person name="Smith M.E."/>
            <person name="Tsang A."/>
            <person name="Grigoriev I.V."/>
            <person name="Stajich J.E."/>
            <person name="Spatafora J.W."/>
        </authorList>
    </citation>
    <scope>NUCLEOTIDE SEQUENCE</scope>
    <source>
        <strain evidence="20">RSA 2281</strain>
    </source>
</reference>
<evidence type="ECO:0000256" key="5">
    <source>
        <dbReference type="ARBA" id="ARBA00012780"/>
    </source>
</evidence>
<evidence type="ECO:0000313" key="20">
    <source>
        <dbReference type="EMBL" id="KAI9266645.1"/>
    </source>
</evidence>
<evidence type="ECO:0000256" key="1">
    <source>
        <dbReference type="ARBA" id="ARBA00000382"/>
    </source>
</evidence>
<dbReference type="InterPro" id="IPR050732">
    <property type="entry name" value="Beta-glucan_modifiers"/>
</dbReference>
<dbReference type="GO" id="GO:0042973">
    <property type="term" value="F:glucan endo-1,3-beta-D-glucosidase activity"/>
    <property type="evidence" value="ECO:0007669"/>
    <property type="project" value="UniProtKB-EC"/>
</dbReference>
<evidence type="ECO:0000313" key="21">
    <source>
        <dbReference type="Proteomes" id="UP001209540"/>
    </source>
</evidence>
<evidence type="ECO:0000256" key="8">
    <source>
        <dbReference type="ARBA" id="ARBA00022525"/>
    </source>
</evidence>
<dbReference type="AlphaFoldDB" id="A0AAD5PFJ2"/>
<keyword evidence="10 20" id="KW-0378">Hydrolase</keyword>
<evidence type="ECO:0000256" key="2">
    <source>
        <dbReference type="ARBA" id="ARBA00004191"/>
    </source>
</evidence>
<comment type="catalytic activity">
    <reaction evidence="1">
        <text>Hydrolysis of (1-&gt;3)-beta-D-glucosidic linkages in (1-&gt;3)-beta-D-glucans.</text>
        <dbReference type="EC" id="3.2.1.39"/>
    </reaction>
</comment>
<dbReference type="SUPFAM" id="SSF51445">
    <property type="entry name" value="(Trans)glycosidases"/>
    <property type="match status" value="1"/>
</dbReference>
<evidence type="ECO:0000256" key="13">
    <source>
        <dbReference type="ARBA" id="ARBA00023277"/>
    </source>
</evidence>
<proteinExistence type="inferred from homology"/>
<comment type="function">
    <text evidence="16">Glucanases play a role in cell expansion during growth, in cell-cell fusion during mating, and in spore release during sporulation. This enzyme may be involved in beta-glucan degradation. Active on laminarin and lichenan.</text>
</comment>
<evidence type="ECO:0000256" key="12">
    <source>
        <dbReference type="ARBA" id="ARBA00023180"/>
    </source>
</evidence>
<evidence type="ECO:0000256" key="4">
    <source>
        <dbReference type="ARBA" id="ARBA00008773"/>
    </source>
</evidence>
<comment type="caution">
    <text evidence="20">The sequence shown here is derived from an EMBL/GenBank/DDBJ whole genome shotgun (WGS) entry which is preliminary data.</text>
</comment>
<keyword evidence="13" id="KW-0119">Carbohydrate metabolism</keyword>
<name>A0AAD5PFJ2_9FUNG</name>
<evidence type="ECO:0000256" key="15">
    <source>
        <dbReference type="ARBA" id="ARBA00023326"/>
    </source>
</evidence>
<evidence type="ECO:0000256" key="18">
    <source>
        <dbReference type="ARBA" id="ARBA00043078"/>
    </source>
</evidence>
<dbReference type="Pfam" id="PF00332">
    <property type="entry name" value="Glyco_hydro_17"/>
    <property type="match status" value="1"/>
</dbReference>
<dbReference type="Gene3D" id="3.20.20.80">
    <property type="entry name" value="Glycosidases"/>
    <property type="match status" value="1"/>
</dbReference>
<evidence type="ECO:0000256" key="11">
    <source>
        <dbReference type="ARBA" id="ARBA00023136"/>
    </source>
</evidence>